<evidence type="ECO:0000313" key="4">
    <source>
        <dbReference type="EMBL" id="KAG0008441.1"/>
    </source>
</evidence>
<keyword evidence="4" id="KW-0648">Protein biosynthesis</keyword>
<protein>
    <submittedName>
        <fullName evidence="4">Eukaryotic translation initiation factor 5A</fullName>
    </submittedName>
</protein>
<dbReference type="GO" id="GO:0003746">
    <property type="term" value="F:translation elongation factor activity"/>
    <property type="evidence" value="ECO:0007669"/>
    <property type="project" value="InterPro"/>
</dbReference>
<keyword evidence="4" id="KW-0396">Initiation factor</keyword>
<dbReference type="InterPro" id="IPR048670">
    <property type="entry name" value="IF5A-like_N"/>
</dbReference>
<dbReference type="InterPro" id="IPR008991">
    <property type="entry name" value="Translation_prot_SH3-like_sf"/>
</dbReference>
<proteinExistence type="predicted"/>
<evidence type="ECO:0000313" key="5">
    <source>
        <dbReference type="Proteomes" id="UP000703661"/>
    </source>
</evidence>
<organism evidence="4 5">
    <name type="scientific">Entomortierella chlamydospora</name>
    <dbReference type="NCBI Taxonomy" id="101097"/>
    <lineage>
        <taxon>Eukaryota</taxon>
        <taxon>Fungi</taxon>
        <taxon>Fungi incertae sedis</taxon>
        <taxon>Mucoromycota</taxon>
        <taxon>Mortierellomycotina</taxon>
        <taxon>Mortierellomycetes</taxon>
        <taxon>Mortierellales</taxon>
        <taxon>Mortierellaceae</taxon>
        <taxon>Entomortierella</taxon>
    </lineage>
</organism>
<accession>A0A9P6MNV6</accession>
<dbReference type="GO" id="GO:0045901">
    <property type="term" value="P:positive regulation of translational elongation"/>
    <property type="evidence" value="ECO:0007669"/>
    <property type="project" value="InterPro"/>
</dbReference>
<evidence type="ECO:0000259" key="3">
    <source>
        <dbReference type="Pfam" id="PF21485"/>
    </source>
</evidence>
<dbReference type="OrthoDB" id="2352841at2759"/>
<dbReference type="GO" id="GO:0003723">
    <property type="term" value="F:RNA binding"/>
    <property type="evidence" value="ECO:0007669"/>
    <property type="project" value="InterPro"/>
</dbReference>
<dbReference type="EMBL" id="JAAAID010001909">
    <property type="protein sequence ID" value="KAG0008441.1"/>
    <property type="molecule type" value="Genomic_DNA"/>
</dbReference>
<dbReference type="InterPro" id="IPR020189">
    <property type="entry name" value="IF5A_C"/>
</dbReference>
<dbReference type="InterPro" id="IPR014722">
    <property type="entry name" value="Rib_uL2_dom2"/>
</dbReference>
<sequence>MECSAIQKGNYVVIQSRPCCVDDVTKEKGKIVVRASDIFTKKQYVESNAPNAKMDVPIVRREEFQLADIDESRWVLFSMVGGSLKDDVPGPENELGKEIRRRHEKSETASF</sequence>
<dbReference type="PANTHER" id="PTHR11673">
    <property type="entry name" value="TRANSLATION INITIATION FACTOR 5A FAMILY MEMBER"/>
    <property type="match status" value="1"/>
</dbReference>
<dbReference type="InterPro" id="IPR001884">
    <property type="entry name" value="IF5A-like"/>
</dbReference>
<name>A0A9P6MNV6_9FUNG</name>
<dbReference type="GO" id="GO:0043022">
    <property type="term" value="F:ribosome binding"/>
    <property type="evidence" value="ECO:0007669"/>
    <property type="project" value="InterPro"/>
</dbReference>
<feature type="region of interest" description="Disordered" evidence="1">
    <location>
        <begin position="87"/>
        <end position="111"/>
    </location>
</feature>
<dbReference type="Gene3D" id="2.30.30.30">
    <property type="match status" value="1"/>
</dbReference>
<keyword evidence="5" id="KW-1185">Reference proteome</keyword>
<reference evidence="4" key="1">
    <citation type="journal article" date="2020" name="Fungal Divers.">
        <title>Resolving the Mortierellaceae phylogeny through synthesis of multi-gene phylogenetics and phylogenomics.</title>
        <authorList>
            <person name="Vandepol N."/>
            <person name="Liber J."/>
            <person name="Desiro A."/>
            <person name="Na H."/>
            <person name="Kennedy M."/>
            <person name="Barry K."/>
            <person name="Grigoriev I.V."/>
            <person name="Miller A.N."/>
            <person name="O'Donnell K."/>
            <person name="Stajich J.E."/>
            <person name="Bonito G."/>
        </authorList>
    </citation>
    <scope>NUCLEOTIDE SEQUENCE</scope>
    <source>
        <strain evidence="4">NRRL 2769</strain>
    </source>
</reference>
<dbReference type="Pfam" id="PF21485">
    <property type="entry name" value="IF5A-like_N"/>
    <property type="match status" value="1"/>
</dbReference>
<dbReference type="Gene3D" id="2.40.50.140">
    <property type="entry name" value="Nucleic acid-binding proteins"/>
    <property type="match status" value="1"/>
</dbReference>
<dbReference type="GO" id="GO:0045905">
    <property type="term" value="P:positive regulation of translational termination"/>
    <property type="evidence" value="ECO:0007669"/>
    <property type="project" value="InterPro"/>
</dbReference>
<feature type="compositionally biased region" description="Basic and acidic residues" evidence="1">
    <location>
        <begin position="87"/>
        <end position="98"/>
    </location>
</feature>
<dbReference type="InterPro" id="IPR012340">
    <property type="entry name" value="NA-bd_OB-fold"/>
</dbReference>
<dbReference type="GO" id="GO:0003743">
    <property type="term" value="F:translation initiation factor activity"/>
    <property type="evidence" value="ECO:0007669"/>
    <property type="project" value="UniProtKB-KW"/>
</dbReference>
<evidence type="ECO:0000259" key="2">
    <source>
        <dbReference type="Pfam" id="PF01287"/>
    </source>
</evidence>
<comment type="caution">
    <text evidence="4">The sequence shown here is derived from an EMBL/GenBank/DDBJ whole genome shotgun (WGS) entry which is preliminary data.</text>
</comment>
<dbReference type="AlphaFoldDB" id="A0A9P6MNV6"/>
<dbReference type="SUPFAM" id="SSF50104">
    <property type="entry name" value="Translation proteins SH3-like domain"/>
    <property type="match status" value="1"/>
</dbReference>
<feature type="domain" description="Translation initiation factor 5A C-terminal" evidence="2">
    <location>
        <begin position="58"/>
        <end position="107"/>
    </location>
</feature>
<gene>
    <name evidence="4" type="primary">TIF51_2</name>
    <name evidence="4" type="ORF">BGZ80_003438</name>
</gene>
<dbReference type="Pfam" id="PF01287">
    <property type="entry name" value="eIF-5a"/>
    <property type="match status" value="1"/>
</dbReference>
<feature type="domain" description="Translation initiation factor 5A-like N-terminal" evidence="3">
    <location>
        <begin position="1"/>
        <end position="46"/>
    </location>
</feature>
<dbReference type="SUPFAM" id="SSF50249">
    <property type="entry name" value="Nucleic acid-binding proteins"/>
    <property type="match status" value="1"/>
</dbReference>
<evidence type="ECO:0000256" key="1">
    <source>
        <dbReference type="SAM" id="MobiDB-lite"/>
    </source>
</evidence>
<dbReference type="Proteomes" id="UP000703661">
    <property type="component" value="Unassembled WGS sequence"/>
</dbReference>